<keyword evidence="1" id="KW-0812">Transmembrane</keyword>
<evidence type="ECO:0000313" key="2">
    <source>
        <dbReference type="EMBL" id="JAD91513.1"/>
    </source>
</evidence>
<dbReference type="EMBL" id="GBRH01206382">
    <property type="protein sequence ID" value="JAD91513.1"/>
    <property type="molecule type" value="Transcribed_RNA"/>
</dbReference>
<feature type="transmembrane region" description="Helical" evidence="1">
    <location>
        <begin position="38"/>
        <end position="56"/>
    </location>
</feature>
<accession>A0A0A9DXU3</accession>
<proteinExistence type="predicted"/>
<keyword evidence="1" id="KW-0472">Membrane</keyword>
<sequence>MPMNIRVRSRVSIMRPRPQRLLLRLAVVVRHKPVRRGLLLRLAVSVAISIAIRLLLGRLPVRRWRAAGAAAAEGVVGGAHGAEVGLAGNELGARVGVRRRRGPCGVGAAGARVASATVGGGGHGGGAA</sequence>
<protein>
    <submittedName>
        <fullName evidence="2">Uncharacterized protein</fullName>
    </submittedName>
</protein>
<reference evidence="2" key="1">
    <citation type="submission" date="2014-09" db="EMBL/GenBank/DDBJ databases">
        <authorList>
            <person name="Magalhaes I.L.F."/>
            <person name="Oliveira U."/>
            <person name="Santos F.R."/>
            <person name="Vidigal T.H.D.A."/>
            <person name="Brescovit A.D."/>
            <person name="Santos A.J."/>
        </authorList>
    </citation>
    <scope>NUCLEOTIDE SEQUENCE</scope>
    <source>
        <tissue evidence="2">Shoot tissue taken approximately 20 cm above the soil surface</tissue>
    </source>
</reference>
<evidence type="ECO:0000256" key="1">
    <source>
        <dbReference type="SAM" id="Phobius"/>
    </source>
</evidence>
<dbReference type="AlphaFoldDB" id="A0A0A9DXU3"/>
<name>A0A0A9DXU3_ARUDO</name>
<keyword evidence="1" id="KW-1133">Transmembrane helix</keyword>
<organism evidence="2">
    <name type="scientific">Arundo donax</name>
    <name type="common">Giant reed</name>
    <name type="synonym">Donax arundinaceus</name>
    <dbReference type="NCBI Taxonomy" id="35708"/>
    <lineage>
        <taxon>Eukaryota</taxon>
        <taxon>Viridiplantae</taxon>
        <taxon>Streptophyta</taxon>
        <taxon>Embryophyta</taxon>
        <taxon>Tracheophyta</taxon>
        <taxon>Spermatophyta</taxon>
        <taxon>Magnoliopsida</taxon>
        <taxon>Liliopsida</taxon>
        <taxon>Poales</taxon>
        <taxon>Poaceae</taxon>
        <taxon>PACMAD clade</taxon>
        <taxon>Arundinoideae</taxon>
        <taxon>Arundineae</taxon>
        <taxon>Arundo</taxon>
    </lineage>
</organism>
<reference evidence="2" key="2">
    <citation type="journal article" date="2015" name="Data Brief">
        <title>Shoot transcriptome of the giant reed, Arundo donax.</title>
        <authorList>
            <person name="Barrero R.A."/>
            <person name="Guerrero F.D."/>
            <person name="Moolhuijzen P."/>
            <person name="Goolsby J.A."/>
            <person name="Tidwell J."/>
            <person name="Bellgard S.E."/>
            <person name="Bellgard M.I."/>
        </authorList>
    </citation>
    <scope>NUCLEOTIDE SEQUENCE</scope>
    <source>
        <tissue evidence="2">Shoot tissue taken approximately 20 cm above the soil surface</tissue>
    </source>
</reference>